<name>A0A6A1WMK5_9ROSI</name>
<proteinExistence type="predicted"/>
<dbReference type="EMBL" id="RXIC02000019">
    <property type="protein sequence ID" value="KAB1226512.1"/>
    <property type="molecule type" value="Genomic_DNA"/>
</dbReference>
<evidence type="ECO:0000313" key="1">
    <source>
        <dbReference type="EMBL" id="KAB1226512.1"/>
    </source>
</evidence>
<evidence type="ECO:0000313" key="2">
    <source>
        <dbReference type="Proteomes" id="UP000516437"/>
    </source>
</evidence>
<sequence>MELSYGLAEFMYLVVVRGLPVDMASYIYQSVHAEVLKTDAHISFAPTHSMVSDISGHLIALEQNVADMDAGWKKEVAALKEVLKGVATSAELFPLTQRVVLIEEHLRRVREVLKLTSDNDGDDF</sequence>
<accession>A0A6A1WMK5</accession>
<dbReference type="OrthoDB" id="1737932at2759"/>
<protein>
    <submittedName>
        <fullName evidence="1">Uncharacterized protein</fullName>
    </submittedName>
</protein>
<comment type="caution">
    <text evidence="1">The sequence shown here is derived from an EMBL/GenBank/DDBJ whole genome shotgun (WGS) entry which is preliminary data.</text>
</comment>
<keyword evidence="2" id="KW-1185">Reference proteome</keyword>
<reference evidence="1 2" key="1">
    <citation type="journal article" date="2019" name="Plant Biotechnol. J.">
        <title>The red bayberry genome and genetic basis of sex determination.</title>
        <authorList>
            <person name="Jia H.M."/>
            <person name="Jia H.J."/>
            <person name="Cai Q.L."/>
            <person name="Wang Y."/>
            <person name="Zhao H.B."/>
            <person name="Yang W.F."/>
            <person name="Wang G.Y."/>
            <person name="Li Y.H."/>
            <person name="Zhan D.L."/>
            <person name="Shen Y.T."/>
            <person name="Niu Q.F."/>
            <person name="Chang L."/>
            <person name="Qiu J."/>
            <person name="Zhao L."/>
            <person name="Xie H.B."/>
            <person name="Fu W.Y."/>
            <person name="Jin J."/>
            <person name="Li X.W."/>
            <person name="Jiao Y."/>
            <person name="Zhou C.C."/>
            <person name="Tu T."/>
            <person name="Chai C.Y."/>
            <person name="Gao J.L."/>
            <person name="Fan L.J."/>
            <person name="van de Weg E."/>
            <person name="Wang J.Y."/>
            <person name="Gao Z.S."/>
        </authorList>
    </citation>
    <scope>NUCLEOTIDE SEQUENCE [LARGE SCALE GENOMIC DNA]</scope>
    <source>
        <tissue evidence="1">Leaves</tissue>
    </source>
</reference>
<dbReference type="Proteomes" id="UP000516437">
    <property type="component" value="Chromosome 1"/>
</dbReference>
<dbReference type="AlphaFoldDB" id="A0A6A1WMK5"/>
<organism evidence="1 2">
    <name type="scientific">Morella rubra</name>
    <name type="common">Chinese bayberry</name>
    <dbReference type="NCBI Taxonomy" id="262757"/>
    <lineage>
        <taxon>Eukaryota</taxon>
        <taxon>Viridiplantae</taxon>
        <taxon>Streptophyta</taxon>
        <taxon>Embryophyta</taxon>
        <taxon>Tracheophyta</taxon>
        <taxon>Spermatophyta</taxon>
        <taxon>Magnoliopsida</taxon>
        <taxon>eudicotyledons</taxon>
        <taxon>Gunneridae</taxon>
        <taxon>Pentapetalae</taxon>
        <taxon>rosids</taxon>
        <taxon>fabids</taxon>
        <taxon>Fagales</taxon>
        <taxon>Myricaceae</taxon>
        <taxon>Morella</taxon>
    </lineage>
</organism>
<gene>
    <name evidence="1" type="ORF">CJ030_MR1G018142</name>
</gene>